<evidence type="ECO:0000313" key="2">
    <source>
        <dbReference type="EMBL" id="WXA12679.1"/>
    </source>
</evidence>
<dbReference type="EMBL" id="CP136925">
    <property type="protein sequence ID" value="WXA12679.1"/>
    <property type="molecule type" value="Genomic_DNA"/>
</dbReference>
<dbReference type="KEGG" id="mcaa:R3L15_11175"/>
<proteinExistence type="predicted"/>
<reference evidence="1 3" key="1">
    <citation type="submission" date="2023-10" db="EMBL/GenBank/DDBJ databases">
        <title>Culture-based analysis of two novel bacteria associated with mangrove crab gills.</title>
        <authorList>
            <person name="Yang X."/>
            <person name="Garuglieri E."/>
            <person name="Van Goethem M.W."/>
            <person name="Fusi M."/>
            <person name="Marasco R."/>
            <person name="Daffonchio D.G."/>
        </authorList>
    </citation>
    <scope>NUCLEOTIDE SEQUENCE [LARGE SCALE GENOMIC DNA]</scope>
    <source>
        <strain evidence="2">UG2-1</strain>
        <strain evidence="1">UG2-2</strain>
        <strain evidence="3">UG2_2</strain>
    </source>
</reference>
<keyword evidence="3" id="KW-1185">Reference proteome</keyword>
<accession>A0AAU6NWW3</accession>
<gene>
    <name evidence="2" type="ORF">R3L15_11175</name>
    <name evidence="1" type="ORF">R3L16_10415</name>
</gene>
<dbReference type="Proteomes" id="UP001368318">
    <property type="component" value="Chromosome"/>
</dbReference>
<dbReference type="EMBL" id="CP136924">
    <property type="protein sequence ID" value="WXA02160.1"/>
    <property type="molecule type" value="Genomic_DNA"/>
</dbReference>
<evidence type="ECO:0000313" key="1">
    <source>
        <dbReference type="EMBL" id="WXA02160.1"/>
    </source>
</evidence>
<dbReference type="RefSeq" id="WP_338731756.1">
    <property type="nucleotide sequence ID" value="NZ_CP136924.1"/>
</dbReference>
<dbReference type="AlphaFoldDB" id="A0AAU6NWW3"/>
<name>A0AAU6NWW3_9FLAO</name>
<organism evidence="1 3">
    <name type="scientific">Mangrovimonas cancribranchiae</name>
    <dbReference type="NCBI Taxonomy" id="3080055"/>
    <lineage>
        <taxon>Bacteria</taxon>
        <taxon>Pseudomonadati</taxon>
        <taxon>Bacteroidota</taxon>
        <taxon>Flavobacteriia</taxon>
        <taxon>Flavobacteriales</taxon>
        <taxon>Flavobacteriaceae</taxon>
        <taxon>Mangrovimonas</taxon>
    </lineage>
</organism>
<sequence>MNLDEAKKVKPSYKGALSRDLQMNSKEVAKYINPIIANNRNITLDEAKKKSKLRPVEVLLFYNKIGEPIRESALL</sequence>
<protein>
    <submittedName>
        <fullName evidence="1">Uncharacterized protein</fullName>
    </submittedName>
</protein>
<evidence type="ECO:0000313" key="3">
    <source>
        <dbReference type="Proteomes" id="UP001368318"/>
    </source>
</evidence>